<evidence type="ECO:0000259" key="1">
    <source>
        <dbReference type="Pfam" id="PF01171"/>
    </source>
</evidence>
<dbReference type="AlphaFoldDB" id="A0A7C4YD64"/>
<organism evidence="2">
    <name type="scientific">candidate division WOR-3 bacterium</name>
    <dbReference type="NCBI Taxonomy" id="2052148"/>
    <lineage>
        <taxon>Bacteria</taxon>
        <taxon>Bacteria division WOR-3</taxon>
    </lineage>
</organism>
<sequence length="130" mass="15632">MCYFCTWKRRKRIFEIAYENGIKKIAFGHNRDDVVVTFLMNLFFHAEISTLSPNQEFFNGILRIIRPIYFVSENEIINYLKRKGLEYFENPCPYKNETKRAEIKRLLQSFPDGMNNVYKGIFNIKKEFLP</sequence>
<gene>
    <name evidence="2" type="ORF">ENV67_06140</name>
</gene>
<dbReference type="SUPFAM" id="SSF52402">
    <property type="entry name" value="Adenine nucleotide alpha hydrolases-like"/>
    <property type="match status" value="1"/>
</dbReference>
<dbReference type="Gene3D" id="3.40.50.620">
    <property type="entry name" value="HUPs"/>
    <property type="match status" value="1"/>
</dbReference>
<feature type="domain" description="tRNA(Ile)-lysidine/2-thiocytidine synthase N-terminal" evidence="1">
    <location>
        <begin position="13"/>
        <end position="104"/>
    </location>
</feature>
<dbReference type="PANTHER" id="PTHR43686:SF1">
    <property type="entry name" value="AMINOTRAN_5 DOMAIN-CONTAINING PROTEIN"/>
    <property type="match status" value="1"/>
</dbReference>
<proteinExistence type="predicted"/>
<accession>A0A7C4YD64</accession>
<dbReference type="Pfam" id="PF01171">
    <property type="entry name" value="ATP_bind_3"/>
    <property type="match status" value="1"/>
</dbReference>
<evidence type="ECO:0000313" key="2">
    <source>
        <dbReference type="EMBL" id="HGW92100.1"/>
    </source>
</evidence>
<name>A0A7C4YD64_UNCW3</name>
<dbReference type="PANTHER" id="PTHR43686">
    <property type="entry name" value="SULFURTRANSFERASE-RELATED"/>
    <property type="match status" value="1"/>
</dbReference>
<protein>
    <recommendedName>
        <fullName evidence="1">tRNA(Ile)-lysidine/2-thiocytidine synthase N-terminal domain-containing protein</fullName>
    </recommendedName>
</protein>
<comment type="caution">
    <text evidence="2">The sequence shown here is derived from an EMBL/GenBank/DDBJ whole genome shotgun (WGS) entry which is preliminary data.</text>
</comment>
<dbReference type="InterPro" id="IPR011063">
    <property type="entry name" value="TilS/TtcA_N"/>
</dbReference>
<reference evidence="2" key="1">
    <citation type="journal article" date="2020" name="mSystems">
        <title>Genome- and Community-Level Interaction Insights into Carbon Utilization and Element Cycling Functions of Hydrothermarchaeota in Hydrothermal Sediment.</title>
        <authorList>
            <person name="Zhou Z."/>
            <person name="Liu Y."/>
            <person name="Xu W."/>
            <person name="Pan J."/>
            <person name="Luo Z.H."/>
            <person name="Li M."/>
        </authorList>
    </citation>
    <scope>NUCLEOTIDE SEQUENCE [LARGE SCALE GENOMIC DNA]</scope>
    <source>
        <strain evidence="2">SpSt-780</strain>
    </source>
</reference>
<dbReference type="InterPro" id="IPR014729">
    <property type="entry name" value="Rossmann-like_a/b/a_fold"/>
</dbReference>
<dbReference type="EMBL" id="DTHG01000078">
    <property type="protein sequence ID" value="HGW92100.1"/>
    <property type="molecule type" value="Genomic_DNA"/>
</dbReference>